<keyword evidence="1" id="KW-0812">Transmembrane</keyword>
<evidence type="ECO:0000313" key="3">
    <source>
        <dbReference type="Proteomes" id="UP001429100"/>
    </source>
</evidence>
<protein>
    <submittedName>
        <fullName evidence="2">Uncharacterized protein</fullName>
    </submittedName>
</protein>
<evidence type="ECO:0000256" key="1">
    <source>
        <dbReference type="SAM" id="Phobius"/>
    </source>
</evidence>
<organism evidence="2 3">
    <name type="scientific">Cryptosporidium hominis</name>
    <dbReference type="NCBI Taxonomy" id="237895"/>
    <lineage>
        <taxon>Eukaryota</taxon>
        <taxon>Sar</taxon>
        <taxon>Alveolata</taxon>
        <taxon>Apicomplexa</taxon>
        <taxon>Conoidasida</taxon>
        <taxon>Coccidia</taxon>
        <taxon>Eucoccidiorida</taxon>
        <taxon>Eimeriorina</taxon>
        <taxon>Cryptosporidiidae</taxon>
        <taxon>Cryptosporidium</taxon>
    </lineage>
</organism>
<accession>A0ABX5B9H4</accession>
<feature type="transmembrane region" description="Helical" evidence="1">
    <location>
        <begin position="20"/>
        <end position="39"/>
    </location>
</feature>
<keyword evidence="1" id="KW-0472">Membrane</keyword>
<keyword evidence="3" id="KW-1185">Reference proteome</keyword>
<dbReference type="EMBL" id="JTAI01000011">
    <property type="protein sequence ID" value="PPS93481.1"/>
    <property type="molecule type" value="Genomic_DNA"/>
</dbReference>
<proteinExistence type="predicted"/>
<name>A0ABX5B9H4_CRYHO</name>
<reference evidence="2 3" key="2">
    <citation type="submission" date="2017-10" db="EMBL/GenBank/DDBJ databases">
        <title>Consistent, comparative and evidence-based genome annotation and re-annotation for the closely-related species, Cryptosporidium parvum, C. hominis and C. tyzzeri.</title>
        <authorList>
            <person name="Baptista R.P."/>
            <person name="Li Y."/>
            <person name="Sateriale A."/>
            <person name="Striepen B."/>
            <person name="Kissinger J.C."/>
        </authorList>
    </citation>
    <scope>NUCLEOTIDE SEQUENCE [LARGE SCALE GENOMIC DNA]</scope>
    <source>
        <strain evidence="2">30976</strain>
    </source>
</reference>
<sequence>MQLRMVCYIFKKVQLILYKFNMNLIKLVIYFLFSIAQSIKPENYANTLPEITNVTSNTGGQAELKNLLFKIAANIHSIEQELEQSNLNSTLNSINNTASEKLTKGMLGYVSKHTLNNFKNPKDSEKNVLEHRNSSDLEINSYNTTNNNSTSEIEMSLTNENEIKKKIIEIPLLQA</sequence>
<gene>
    <name evidence="2" type="ORF">GY17_00003598</name>
</gene>
<evidence type="ECO:0000313" key="2">
    <source>
        <dbReference type="EMBL" id="PPS93481.1"/>
    </source>
</evidence>
<comment type="caution">
    <text evidence="2">The sequence shown here is derived from an EMBL/GenBank/DDBJ whole genome shotgun (WGS) entry which is preliminary data.</text>
</comment>
<keyword evidence="1" id="KW-1133">Transmembrane helix</keyword>
<dbReference type="Proteomes" id="UP001429100">
    <property type="component" value="Unassembled WGS sequence"/>
</dbReference>
<reference evidence="2 3" key="1">
    <citation type="submission" date="2014-11" db="EMBL/GenBank/DDBJ databases">
        <title>Comparative genomic analysis of Cryptosporidium hominis reveals occurrence of genetic recombination in virulent subtypes.</title>
        <authorList>
            <person name="Guo Y."/>
            <person name="Tang K."/>
            <person name="Frace M."/>
            <person name="Li N."/>
            <person name="Roellig D.M."/>
            <person name="Sammons S."/>
            <person name="Knipe K."/>
            <person name="Rowe L."/>
            <person name="Feng Y."/>
            <person name="Xiao L."/>
        </authorList>
    </citation>
    <scope>NUCLEOTIDE SEQUENCE [LARGE SCALE GENOMIC DNA]</scope>
    <source>
        <strain evidence="2">30976</strain>
    </source>
</reference>